<proteinExistence type="inferred from homology"/>
<feature type="transmembrane region" description="Helical" evidence="7">
    <location>
        <begin position="177"/>
        <end position="201"/>
    </location>
</feature>
<evidence type="ECO:0000256" key="2">
    <source>
        <dbReference type="ARBA" id="ARBA00010792"/>
    </source>
</evidence>
<reference evidence="9 10" key="1">
    <citation type="submission" date="2020-08" db="EMBL/GenBank/DDBJ databases">
        <title>Sequencing the genomes of 1000 actinobacteria strains.</title>
        <authorList>
            <person name="Klenk H.-P."/>
        </authorList>
    </citation>
    <scope>NUCLEOTIDE SEQUENCE [LARGE SCALE GENOMIC DNA]</scope>
    <source>
        <strain evidence="9 10">DSM 22826</strain>
    </source>
</reference>
<dbReference type="InterPro" id="IPR032816">
    <property type="entry name" value="VTT_dom"/>
</dbReference>
<comment type="similarity">
    <text evidence="2 7">Belongs to the DedA family.</text>
</comment>
<comment type="subcellular location">
    <subcellularLocation>
        <location evidence="1 7">Cell membrane</location>
        <topology evidence="1 7">Multi-pass membrane protein</topology>
    </subcellularLocation>
</comment>
<evidence type="ECO:0000256" key="1">
    <source>
        <dbReference type="ARBA" id="ARBA00004651"/>
    </source>
</evidence>
<dbReference type="PANTHER" id="PTHR30353">
    <property type="entry name" value="INNER MEMBRANE PROTEIN DEDA-RELATED"/>
    <property type="match status" value="1"/>
</dbReference>
<feature type="transmembrane region" description="Helical" evidence="7">
    <location>
        <begin position="62"/>
        <end position="83"/>
    </location>
</feature>
<evidence type="ECO:0000256" key="3">
    <source>
        <dbReference type="ARBA" id="ARBA00022475"/>
    </source>
</evidence>
<evidence type="ECO:0000256" key="7">
    <source>
        <dbReference type="RuleBase" id="RU367016"/>
    </source>
</evidence>
<sequence length="221" mass="23955">MEQFSALMAAISTFIIDAADNPFVYLLVFLCCAIDGFFPPIPSESVVVSLASLIMSHGVPNPWLLGGVAALGAFVGDNVAYVIGRSIGTDRFAWMRRPRLQRGFEWAGVELRKRPVSLILVARFVPIGRVAVNLVAGATKYPHRRFAFLTSCSALAWAVYSVMVGIVAGSWFKEHHLLGMVVAIAVAMVLGLGIDRVVTYFSGAVSLRRKTDVHDETTPTA</sequence>
<dbReference type="AlphaFoldDB" id="A0A839QPN8"/>
<dbReference type="Pfam" id="PF09335">
    <property type="entry name" value="VTT_dom"/>
    <property type="match status" value="1"/>
</dbReference>
<protein>
    <submittedName>
        <fullName evidence="9">Membrane protein DedA with SNARE-associated domain</fullName>
    </submittedName>
</protein>
<dbReference type="GO" id="GO:0005886">
    <property type="term" value="C:plasma membrane"/>
    <property type="evidence" value="ECO:0007669"/>
    <property type="project" value="UniProtKB-SubCell"/>
</dbReference>
<keyword evidence="3 7" id="KW-1003">Cell membrane</keyword>
<accession>A0A839QPN8</accession>
<evidence type="ECO:0000313" key="10">
    <source>
        <dbReference type="Proteomes" id="UP000523000"/>
    </source>
</evidence>
<keyword evidence="10" id="KW-1185">Reference proteome</keyword>
<keyword evidence="6 7" id="KW-0472">Membrane</keyword>
<dbReference type="PANTHER" id="PTHR30353:SF0">
    <property type="entry name" value="TRANSMEMBRANE PROTEIN"/>
    <property type="match status" value="1"/>
</dbReference>
<dbReference type="Proteomes" id="UP000523000">
    <property type="component" value="Unassembled WGS sequence"/>
</dbReference>
<dbReference type="EMBL" id="JACHVS010000001">
    <property type="protein sequence ID" value="MBB2994051.1"/>
    <property type="molecule type" value="Genomic_DNA"/>
</dbReference>
<evidence type="ECO:0000256" key="4">
    <source>
        <dbReference type="ARBA" id="ARBA00022692"/>
    </source>
</evidence>
<name>A0A839QPN8_9MICC</name>
<evidence type="ECO:0000256" key="6">
    <source>
        <dbReference type="ARBA" id="ARBA00023136"/>
    </source>
</evidence>
<feature type="transmembrane region" description="Helical" evidence="7">
    <location>
        <begin position="23"/>
        <end position="42"/>
    </location>
</feature>
<evidence type="ECO:0000256" key="5">
    <source>
        <dbReference type="ARBA" id="ARBA00022989"/>
    </source>
</evidence>
<feature type="transmembrane region" description="Helical" evidence="7">
    <location>
        <begin position="146"/>
        <end position="171"/>
    </location>
</feature>
<evidence type="ECO:0000259" key="8">
    <source>
        <dbReference type="Pfam" id="PF09335"/>
    </source>
</evidence>
<organism evidence="9 10">
    <name type="scientific">Paeniglutamicibacter cryotolerans</name>
    <dbReference type="NCBI Taxonomy" id="670079"/>
    <lineage>
        <taxon>Bacteria</taxon>
        <taxon>Bacillati</taxon>
        <taxon>Actinomycetota</taxon>
        <taxon>Actinomycetes</taxon>
        <taxon>Micrococcales</taxon>
        <taxon>Micrococcaceae</taxon>
        <taxon>Paeniglutamicibacter</taxon>
    </lineage>
</organism>
<feature type="domain" description="VTT" evidence="8">
    <location>
        <begin position="41"/>
        <end position="165"/>
    </location>
</feature>
<comment type="caution">
    <text evidence="9">The sequence shown here is derived from an EMBL/GenBank/DDBJ whole genome shotgun (WGS) entry which is preliminary data.</text>
</comment>
<keyword evidence="5 7" id="KW-1133">Transmembrane helix</keyword>
<keyword evidence="4 7" id="KW-0812">Transmembrane</keyword>
<dbReference type="InterPro" id="IPR032818">
    <property type="entry name" value="DedA-like"/>
</dbReference>
<gene>
    <name evidence="9" type="ORF">E9229_000242</name>
</gene>
<evidence type="ECO:0000313" key="9">
    <source>
        <dbReference type="EMBL" id="MBB2994051.1"/>
    </source>
</evidence>